<proteinExistence type="predicted"/>
<sequence>MTISSSPKLTKGGIVLIDPETAQVQRVIALQYNAESLKRELKSQESGGDAGADRAEPTRFKGPAVETISFEADLDATDQLEFPDQNAAAVAYGIAPQIALLESLSQPSSAQLGKVNSQASSGTLEIAPMLAPLLLLVWGAGRVIPVKLTSFSVTEEAFDPALNPIHAKASLSLRVLTVDDLGFASKGGSLFMTYLQNREQLAAKAQPASLSTLGVTGV</sequence>
<dbReference type="EMBL" id="CP051298">
    <property type="protein sequence ID" value="QKD43155.1"/>
    <property type="molecule type" value="Genomic_DNA"/>
</dbReference>
<evidence type="ECO:0000313" key="2">
    <source>
        <dbReference type="Proteomes" id="UP000500755"/>
    </source>
</evidence>
<dbReference type="RefSeq" id="WP_013517913.1">
    <property type="nucleotide sequence ID" value="NZ_CP051298.1"/>
</dbReference>
<protein>
    <submittedName>
        <fullName evidence="1">Uncharacterized protein</fullName>
    </submittedName>
</protein>
<dbReference type="AlphaFoldDB" id="A0A858ZQM4"/>
<name>A0A858ZQM4_9BURK</name>
<organism evidence="1 2">
    <name type="scientific">Alicycliphilus denitrificans</name>
    <dbReference type="NCBI Taxonomy" id="179636"/>
    <lineage>
        <taxon>Bacteria</taxon>
        <taxon>Pseudomonadati</taxon>
        <taxon>Pseudomonadota</taxon>
        <taxon>Betaproteobacteria</taxon>
        <taxon>Burkholderiales</taxon>
        <taxon>Comamonadaceae</taxon>
        <taxon>Alicycliphilus</taxon>
    </lineage>
</organism>
<evidence type="ECO:0000313" key="1">
    <source>
        <dbReference type="EMBL" id="QKD43155.1"/>
    </source>
</evidence>
<accession>A0A858ZQM4</accession>
<dbReference type="OMA" id="ATDQLEF"/>
<reference evidence="1 2" key="1">
    <citation type="submission" date="2020-05" db="EMBL/GenBank/DDBJ databases">
        <title>Complete genome sequence of Alicycliphilus denitrificans DP3.</title>
        <authorList>
            <person name="Chen X."/>
        </authorList>
    </citation>
    <scope>NUCLEOTIDE SEQUENCE [LARGE SCALE GENOMIC DNA]</scope>
    <source>
        <strain evidence="1 2">DP3</strain>
    </source>
</reference>
<dbReference type="Proteomes" id="UP000500755">
    <property type="component" value="Chromosome"/>
</dbReference>
<gene>
    <name evidence="1" type="ORF">HF896_05800</name>
</gene>